<evidence type="ECO:0000313" key="2">
    <source>
        <dbReference type="EMBL" id="MCH4565652.1"/>
    </source>
</evidence>
<dbReference type="Proteomes" id="UP001202117">
    <property type="component" value="Unassembled WGS sequence"/>
</dbReference>
<feature type="compositionally biased region" description="Polar residues" evidence="1">
    <location>
        <begin position="19"/>
        <end position="33"/>
    </location>
</feature>
<feature type="non-terminal residue" evidence="2">
    <location>
        <position position="1"/>
    </location>
</feature>
<feature type="region of interest" description="Disordered" evidence="1">
    <location>
        <begin position="1"/>
        <end position="38"/>
    </location>
</feature>
<feature type="region of interest" description="Disordered" evidence="1">
    <location>
        <begin position="63"/>
        <end position="96"/>
    </location>
</feature>
<keyword evidence="3" id="KW-1185">Reference proteome</keyword>
<evidence type="ECO:0000313" key="3">
    <source>
        <dbReference type="Proteomes" id="UP001202117"/>
    </source>
</evidence>
<dbReference type="EMBL" id="JAKVPY010000122">
    <property type="protein sequence ID" value="MCH4565652.1"/>
    <property type="molecule type" value="Genomic_DNA"/>
</dbReference>
<protein>
    <submittedName>
        <fullName evidence="2">Uncharacterized protein</fullName>
    </submittedName>
</protein>
<sequence length="96" mass="10839">APEKSQTKNNRKEGKKQKINTPSDSVVVENSFNPEDDPDLMRMLEESVSQQQDENIPVDYYDNIPLEETPKSEPKPAKKPPVDVNSLISTIGKKED</sequence>
<proteinExistence type="predicted"/>
<reference evidence="2 3" key="1">
    <citation type="submission" date="2022-02" db="EMBL/GenBank/DDBJ databases">
        <title>Halomonas fukangensis sp. nov., a halophilic bacterium isolated from a bulk soil of Kalidium foliatum at Fukang.</title>
        <authorList>
            <person name="Huang Y."/>
        </authorList>
    </citation>
    <scope>NUCLEOTIDE SEQUENCE [LARGE SCALE GENOMIC DNA]</scope>
    <source>
        <strain evidence="2 3">EGI 63088</strain>
    </source>
</reference>
<feature type="compositionally biased region" description="Basic and acidic residues" evidence="1">
    <location>
        <begin position="1"/>
        <end position="12"/>
    </location>
</feature>
<dbReference type="RefSeq" id="WP_240570158.1">
    <property type="nucleotide sequence ID" value="NZ_JAKVPY010000122.1"/>
</dbReference>
<accession>A0ABS9S0N4</accession>
<organism evidence="2 3">
    <name type="scientific">Halomonas flagellata</name>
    <dbReference type="NCBI Taxonomy" id="2920385"/>
    <lineage>
        <taxon>Bacteria</taxon>
        <taxon>Pseudomonadati</taxon>
        <taxon>Pseudomonadota</taxon>
        <taxon>Gammaproteobacteria</taxon>
        <taxon>Oceanospirillales</taxon>
        <taxon>Halomonadaceae</taxon>
        <taxon>Halomonas</taxon>
    </lineage>
</organism>
<evidence type="ECO:0000256" key="1">
    <source>
        <dbReference type="SAM" id="MobiDB-lite"/>
    </source>
</evidence>
<name>A0ABS9S0N4_9GAMM</name>
<comment type="caution">
    <text evidence="2">The sequence shown here is derived from an EMBL/GenBank/DDBJ whole genome shotgun (WGS) entry which is preliminary data.</text>
</comment>
<gene>
    <name evidence="2" type="ORF">MKP05_21465</name>
</gene>